<dbReference type="PROSITE" id="PS50994">
    <property type="entry name" value="INTEGRASE"/>
    <property type="match status" value="1"/>
</dbReference>
<comment type="caution">
    <text evidence="2">The sequence shown here is derived from an EMBL/GenBank/DDBJ whole genome shotgun (WGS) entry which is preliminary data.</text>
</comment>
<dbReference type="Gene3D" id="3.30.420.10">
    <property type="entry name" value="Ribonuclease H-like superfamily/Ribonuclease H"/>
    <property type="match status" value="1"/>
</dbReference>
<proteinExistence type="predicted"/>
<dbReference type="Proteomes" id="UP001162060">
    <property type="component" value="Unassembled WGS sequence"/>
</dbReference>
<evidence type="ECO:0000313" key="2">
    <source>
        <dbReference type="EMBL" id="CAK7925168.1"/>
    </source>
</evidence>
<dbReference type="InterPro" id="IPR039537">
    <property type="entry name" value="Retrotran_Ty1/copia-like"/>
</dbReference>
<accession>A0AAV1TVR6</accession>
<reference evidence="2" key="1">
    <citation type="submission" date="2024-01" db="EMBL/GenBank/DDBJ databases">
        <authorList>
            <person name="Webb A."/>
        </authorList>
    </citation>
    <scope>NUCLEOTIDE SEQUENCE</scope>
    <source>
        <strain evidence="2">Pm1</strain>
    </source>
</reference>
<organism evidence="2 3">
    <name type="scientific">Peronospora matthiolae</name>
    <dbReference type="NCBI Taxonomy" id="2874970"/>
    <lineage>
        <taxon>Eukaryota</taxon>
        <taxon>Sar</taxon>
        <taxon>Stramenopiles</taxon>
        <taxon>Oomycota</taxon>
        <taxon>Peronosporomycetes</taxon>
        <taxon>Peronosporales</taxon>
        <taxon>Peronosporaceae</taxon>
        <taxon>Peronospora</taxon>
    </lineage>
</organism>
<dbReference type="GO" id="GO:0015074">
    <property type="term" value="P:DNA integration"/>
    <property type="evidence" value="ECO:0007669"/>
    <property type="project" value="InterPro"/>
</dbReference>
<dbReference type="PANTHER" id="PTHR42648:SF28">
    <property type="entry name" value="TRANSPOSON-ENCODED PROTEIN WITH RIBONUCLEASE H-LIKE AND RETROVIRUS ZINC FINGER-LIKE DOMAINS"/>
    <property type="match status" value="1"/>
</dbReference>
<dbReference type="SUPFAM" id="SSF53098">
    <property type="entry name" value="Ribonuclease H-like"/>
    <property type="match status" value="1"/>
</dbReference>
<dbReference type="EMBL" id="CAKLBY020000086">
    <property type="protein sequence ID" value="CAK7925168.1"/>
    <property type="molecule type" value="Genomic_DNA"/>
</dbReference>
<name>A0AAV1TVR6_9STRA</name>
<dbReference type="PANTHER" id="PTHR42648">
    <property type="entry name" value="TRANSPOSASE, PUTATIVE-RELATED"/>
    <property type="match status" value="1"/>
</dbReference>
<protein>
    <recommendedName>
        <fullName evidence="1">Integrase catalytic domain-containing protein</fullName>
    </recommendedName>
</protein>
<dbReference type="InterPro" id="IPR001584">
    <property type="entry name" value="Integrase_cat-core"/>
</dbReference>
<evidence type="ECO:0000313" key="3">
    <source>
        <dbReference type="Proteomes" id="UP001162060"/>
    </source>
</evidence>
<feature type="domain" description="Integrase catalytic" evidence="1">
    <location>
        <begin position="1"/>
        <end position="99"/>
    </location>
</feature>
<gene>
    <name evidence="2" type="ORF">PM001_LOCUS10318</name>
</gene>
<dbReference type="InterPro" id="IPR012337">
    <property type="entry name" value="RNaseH-like_sf"/>
</dbReference>
<sequence length="99" mass="11287">MTPQDRLINRYLMNVIDHKMNYCRMFHARTKDAAAKQFEAFLVHFEKLFGFKVHLLRTDGGGEYANADLFCNRTGVARQVSGARNQASNGKAERCTGRC</sequence>
<evidence type="ECO:0000259" key="1">
    <source>
        <dbReference type="PROSITE" id="PS50994"/>
    </source>
</evidence>
<dbReference type="GO" id="GO:0003676">
    <property type="term" value="F:nucleic acid binding"/>
    <property type="evidence" value="ECO:0007669"/>
    <property type="project" value="InterPro"/>
</dbReference>
<dbReference type="AlphaFoldDB" id="A0AAV1TVR6"/>
<dbReference type="InterPro" id="IPR036397">
    <property type="entry name" value="RNaseH_sf"/>
</dbReference>